<proteinExistence type="predicted"/>
<feature type="non-terminal residue" evidence="3">
    <location>
        <position position="118"/>
    </location>
</feature>
<dbReference type="EMBL" id="GEBQ01008377">
    <property type="protein sequence ID" value="JAT31600.1"/>
    <property type="molecule type" value="Transcribed_RNA"/>
</dbReference>
<feature type="region of interest" description="Disordered" evidence="1">
    <location>
        <begin position="89"/>
        <end position="118"/>
    </location>
</feature>
<dbReference type="AlphaFoldDB" id="A0A1B6M6P4"/>
<name>A0A1B6M6P4_9HEMI</name>
<accession>A0A1B6M6P4</accession>
<feature type="non-terminal residue" evidence="3">
    <location>
        <position position="1"/>
    </location>
</feature>
<gene>
    <name evidence="3" type="ORF">g.20798</name>
</gene>
<protein>
    <submittedName>
        <fullName evidence="3">Uncharacterized protein</fullName>
    </submittedName>
</protein>
<keyword evidence="2" id="KW-1133">Transmembrane helix</keyword>
<evidence type="ECO:0000256" key="1">
    <source>
        <dbReference type="SAM" id="MobiDB-lite"/>
    </source>
</evidence>
<keyword evidence="2" id="KW-0812">Transmembrane</keyword>
<sequence length="118" mass="13661">GYHPVFTTFQRLSAETFFWLLLRLCEFSFIFIIFKMRCCALILFYLFVTSVPQSESFKIIDKIRNLFRPTTTTTVPTLVVPEYGKEELPDGLENVGDNPQFDNVQPHENNLDSNFGSP</sequence>
<organism evidence="3">
    <name type="scientific">Graphocephala atropunctata</name>
    <dbReference type="NCBI Taxonomy" id="36148"/>
    <lineage>
        <taxon>Eukaryota</taxon>
        <taxon>Metazoa</taxon>
        <taxon>Ecdysozoa</taxon>
        <taxon>Arthropoda</taxon>
        <taxon>Hexapoda</taxon>
        <taxon>Insecta</taxon>
        <taxon>Pterygota</taxon>
        <taxon>Neoptera</taxon>
        <taxon>Paraneoptera</taxon>
        <taxon>Hemiptera</taxon>
        <taxon>Auchenorrhyncha</taxon>
        <taxon>Membracoidea</taxon>
        <taxon>Cicadellidae</taxon>
        <taxon>Cicadellinae</taxon>
        <taxon>Cicadellini</taxon>
        <taxon>Graphocephala</taxon>
    </lineage>
</organism>
<evidence type="ECO:0000256" key="2">
    <source>
        <dbReference type="SAM" id="Phobius"/>
    </source>
</evidence>
<evidence type="ECO:0000313" key="3">
    <source>
        <dbReference type="EMBL" id="JAT31600.1"/>
    </source>
</evidence>
<keyword evidence="2" id="KW-0472">Membrane</keyword>
<feature type="compositionally biased region" description="Polar residues" evidence="1">
    <location>
        <begin position="100"/>
        <end position="118"/>
    </location>
</feature>
<feature type="transmembrane region" description="Helical" evidence="2">
    <location>
        <begin position="27"/>
        <end position="48"/>
    </location>
</feature>
<reference evidence="3" key="1">
    <citation type="submission" date="2015-11" db="EMBL/GenBank/DDBJ databases">
        <title>De novo transcriptome assembly of four potential Pierce s Disease insect vectors from Arizona vineyards.</title>
        <authorList>
            <person name="Tassone E.E."/>
        </authorList>
    </citation>
    <scope>NUCLEOTIDE SEQUENCE</scope>
</reference>